<dbReference type="RefSeq" id="WP_149080702.1">
    <property type="nucleotide sequence ID" value="NZ_VTAW01000006.1"/>
</dbReference>
<feature type="region of interest" description="Disordered" evidence="1">
    <location>
        <begin position="129"/>
        <end position="150"/>
    </location>
</feature>
<gene>
    <name evidence="3" type="ORF">FYC77_06530</name>
</gene>
<dbReference type="InterPro" id="IPR003692">
    <property type="entry name" value="Hydantoinase_B"/>
</dbReference>
<dbReference type="InterPro" id="IPR045079">
    <property type="entry name" value="Oxoprolinase-like"/>
</dbReference>
<comment type="caution">
    <text evidence="3">The sequence shown here is derived from an EMBL/GenBank/DDBJ whole genome shotgun (WGS) entry which is preliminary data.</text>
</comment>
<evidence type="ECO:0000313" key="3">
    <source>
        <dbReference type="EMBL" id="TYT62685.1"/>
    </source>
</evidence>
<dbReference type="EMBL" id="VTAW01000006">
    <property type="protein sequence ID" value="TYT62685.1"/>
    <property type="molecule type" value="Genomic_DNA"/>
</dbReference>
<dbReference type="Pfam" id="PF02538">
    <property type="entry name" value="Hydantoinase_B"/>
    <property type="match status" value="1"/>
</dbReference>
<feature type="region of interest" description="Disordered" evidence="1">
    <location>
        <begin position="1"/>
        <end position="28"/>
    </location>
</feature>
<feature type="domain" description="Hydantoinase B/oxoprolinase" evidence="2">
    <location>
        <begin position="28"/>
        <end position="553"/>
    </location>
</feature>
<dbReference type="PANTHER" id="PTHR11365">
    <property type="entry name" value="5-OXOPROLINASE RELATED"/>
    <property type="match status" value="1"/>
</dbReference>
<dbReference type="GO" id="GO:0017168">
    <property type="term" value="F:5-oxoprolinase (ATP-hydrolyzing) activity"/>
    <property type="evidence" value="ECO:0007669"/>
    <property type="project" value="TreeGrafter"/>
</dbReference>
<name>A0A5D5AP76_9EURY</name>
<feature type="compositionally biased region" description="Basic and acidic residues" evidence="1">
    <location>
        <begin position="468"/>
        <end position="483"/>
    </location>
</feature>
<dbReference type="PANTHER" id="PTHR11365:SF23">
    <property type="entry name" value="HYPOTHETICAL 5-OXOPROLINASE (EUROFUNG)-RELATED"/>
    <property type="match status" value="1"/>
</dbReference>
<evidence type="ECO:0000259" key="2">
    <source>
        <dbReference type="Pfam" id="PF02538"/>
    </source>
</evidence>
<organism evidence="3 4">
    <name type="scientific">Natrialba swarupiae</name>
    <dbReference type="NCBI Taxonomy" id="2448032"/>
    <lineage>
        <taxon>Archaea</taxon>
        <taxon>Methanobacteriati</taxon>
        <taxon>Methanobacteriota</taxon>
        <taxon>Stenosarchaea group</taxon>
        <taxon>Halobacteria</taxon>
        <taxon>Halobacteriales</taxon>
        <taxon>Natrialbaceae</taxon>
        <taxon>Natrialba</taxon>
    </lineage>
</organism>
<feature type="region of interest" description="Disordered" evidence="1">
    <location>
        <begin position="468"/>
        <end position="558"/>
    </location>
</feature>
<dbReference type="Proteomes" id="UP000324104">
    <property type="component" value="Unassembled WGS sequence"/>
</dbReference>
<feature type="compositionally biased region" description="Low complexity" evidence="1">
    <location>
        <begin position="8"/>
        <end position="21"/>
    </location>
</feature>
<accession>A0A5D5AP76</accession>
<evidence type="ECO:0000256" key="1">
    <source>
        <dbReference type="SAM" id="MobiDB-lite"/>
    </source>
</evidence>
<proteinExistence type="predicted"/>
<sequence>MTNSNAPDSVDGGSDVADSSGETAPEIDPVTLEVLRNQLEGVAEEMGRTLIRSAYSPNIKERRDCSTALFDAGGRMIAQAEHIPVHLGAMPAAVDAVRERDPRPGDVFVLNDPFTGGTHLPDVTMVSPLAPPDGLDESGGGENGETDSDEPEIVGYAVSRAHHADVGGATPGSMPANSREIYQEGLRLPPTRLVADGDVREDVRSLLLANVRNPRERRADLRAQLAANERAENRLVALFDEHGRETARAGFDAVIDYSRERIEREIEALPDGTYEATDVLEGDGVTDEDIAIEVAVTIDGASIDVDFEGTAAQLEGNLNAPLAVATSAVYFVVRCLTDPEIPPNQGCYEPVSVRVPEGSLLDPRPPAAVVGGNVETSQRVTDVVFAALARAAPDRVPAQGQGTMNNLTIGGRDGSFTYYETIGGGFGARPDRDGMDGVQVGMTNTLNTPVEALEAEYPLRVERYALRPDSGGRGRFDGGDGLERSVTVETDATVSLLTERRRHRPRGVGGGEDGEPGENLIDDAQAPAKTTVDVEAGTTVTVRTPGGGGHGDPDDREE</sequence>
<reference evidence="3 4" key="1">
    <citation type="submission" date="2019-08" db="EMBL/GenBank/DDBJ databases">
        <title>Archaea genome.</title>
        <authorList>
            <person name="Kajale S."/>
            <person name="Shouche Y."/>
            <person name="Deshpande N."/>
            <person name="Sharma A."/>
        </authorList>
    </citation>
    <scope>NUCLEOTIDE SEQUENCE [LARGE SCALE GENOMIC DNA]</scope>
    <source>
        <strain evidence="3 4">ESP3B_9</strain>
    </source>
</reference>
<dbReference type="GO" id="GO:0006749">
    <property type="term" value="P:glutathione metabolic process"/>
    <property type="evidence" value="ECO:0007669"/>
    <property type="project" value="TreeGrafter"/>
</dbReference>
<dbReference type="GO" id="GO:0005829">
    <property type="term" value="C:cytosol"/>
    <property type="evidence" value="ECO:0007669"/>
    <property type="project" value="TreeGrafter"/>
</dbReference>
<protein>
    <submittedName>
        <fullName evidence="3">Hydantoinase B/oxoprolinase family protein</fullName>
    </submittedName>
</protein>
<keyword evidence="4" id="KW-1185">Reference proteome</keyword>
<feature type="compositionally biased region" description="Polar residues" evidence="1">
    <location>
        <begin position="487"/>
        <end position="496"/>
    </location>
</feature>
<dbReference type="AlphaFoldDB" id="A0A5D5AP76"/>
<evidence type="ECO:0000313" key="4">
    <source>
        <dbReference type="Proteomes" id="UP000324104"/>
    </source>
</evidence>